<name>A0A8J6NUZ2_9BACT</name>
<evidence type="ECO:0000256" key="1">
    <source>
        <dbReference type="ARBA" id="ARBA00022448"/>
    </source>
</evidence>
<comment type="caution">
    <text evidence="15">The sequence shown here is derived from an EMBL/GenBank/DDBJ whole genome shotgun (WGS) entry which is preliminary data.</text>
</comment>
<evidence type="ECO:0000256" key="11">
    <source>
        <dbReference type="ARBA" id="ARBA00037847"/>
    </source>
</evidence>
<keyword evidence="1 12" id="KW-0813">Transport</keyword>
<keyword evidence="8 12" id="KW-0066">ATP synthesis</keyword>
<dbReference type="GO" id="GO:0005886">
    <property type="term" value="C:plasma membrane"/>
    <property type="evidence" value="ECO:0007669"/>
    <property type="project" value="UniProtKB-SubCell"/>
</dbReference>
<evidence type="ECO:0000256" key="8">
    <source>
        <dbReference type="ARBA" id="ARBA00023310"/>
    </source>
</evidence>
<evidence type="ECO:0000256" key="13">
    <source>
        <dbReference type="RuleBase" id="RU003848"/>
    </source>
</evidence>
<accession>A0A8J6NUZ2</accession>
<keyword evidence="3 12" id="KW-0812">Transmembrane</keyword>
<dbReference type="Pfam" id="PF00430">
    <property type="entry name" value="ATP-synt_B"/>
    <property type="match status" value="1"/>
</dbReference>
<evidence type="ECO:0000256" key="4">
    <source>
        <dbReference type="ARBA" id="ARBA00022781"/>
    </source>
</evidence>
<dbReference type="GO" id="GO:0012505">
    <property type="term" value="C:endomembrane system"/>
    <property type="evidence" value="ECO:0007669"/>
    <property type="project" value="UniProtKB-SubCell"/>
</dbReference>
<keyword evidence="6 12" id="KW-0406">Ion transport</keyword>
<comment type="subcellular location">
    <subcellularLocation>
        <location evidence="12">Cell membrane</location>
        <topology evidence="12">Single-pass membrane protein</topology>
    </subcellularLocation>
    <subcellularLocation>
        <location evidence="11">Endomembrane system</location>
        <topology evidence="11">Single-pass membrane protein</topology>
    </subcellularLocation>
</comment>
<proteinExistence type="inferred from homology"/>
<keyword evidence="14" id="KW-0175">Coiled coil</keyword>
<keyword evidence="5 12" id="KW-1133">Transmembrane helix</keyword>
<organism evidence="15 16">
    <name type="scientific">Candidatus Desulfatibia profunda</name>
    <dbReference type="NCBI Taxonomy" id="2841695"/>
    <lineage>
        <taxon>Bacteria</taxon>
        <taxon>Pseudomonadati</taxon>
        <taxon>Thermodesulfobacteriota</taxon>
        <taxon>Desulfobacteria</taxon>
        <taxon>Desulfobacterales</taxon>
        <taxon>Desulfobacterales incertae sedis</taxon>
        <taxon>Candidatus Desulfatibia</taxon>
    </lineage>
</organism>
<evidence type="ECO:0000313" key="15">
    <source>
        <dbReference type="EMBL" id="MBC8361894.1"/>
    </source>
</evidence>
<keyword evidence="12" id="KW-1003">Cell membrane</keyword>
<dbReference type="GO" id="GO:0046933">
    <property type="term" value="F:proton-transporting ATP synthase activity, rotational mechanism"/>
    <property type="evidence" value="ECO:0007669"/>
    <property type="project" value="UniProtKB-UniRule"/>
</dbReference>
<comment type="function">
    <text evidence="9 12">F(1)F(0) ATP synthase produces ATP from ADP in the presence of a proton or sodium gradient. F-type ATPases consist of two structural domains, F(1) containing the extramembraneous catalytic core and F(0) containing the membrane proton channel, linked together by a central stalk and a peripheral stalk. During catalysis, ATP synthesis in the catalytic domain of F(1) is coupled via a rotary mechanism of the central stalk subunits to proton translocation.</text>
</comment>
<feature type="transmembrane region" description="Helical" evidence="12">
    <location>
        <begin position="40"/>
        <end position="61"/>
    </location>
</feature>
<dbReference type="AlphaFoldDB" id="A0A8J6NUZ2"/>
<comment type="subunit">
    <text evidence="12">F-type ATPases have 2 components, F(1) - the catalytic core - and F(0) - the membrane proton channel. F(1) has five subunits: alpha(3), beta(3), gamma(1), delta(1), epsilon(1). F(0) has three main subunits: a(1), b(2) and c(10-14). The alpha and beta chains form an alternating ring which encloses part of the gamma chain. F(1) is attached to F(0) by a central stalk formed by the gamma and epsilon chains, while a peripheral stalk is formed by the delta and b chains.</text>
</comment>
<dbReference type="EMBL" id="JACNJH010000157">
    <property type="protein sequence ID" value="MBC8361894.1"/>
    <property type="molecule type" value="Genomic_DNA"/>
</dbReference>
<evidence type="ECO:0000256" key="3">
    <source>
        <dbReference type="ARBA" id="ARBA00022692"/>
    </source>
</evidence>
<dbReference type="Proteomes" id="UP000603434">
    <property type="component" value="Unassembled WGS sequence"/>
</dbReference>
<keyword evidence="4 12" id="KW-0375">Hydrogen ion transport</keyword>
<sequence length="195" mass="22779">MKNIHKLMRVSAWIMCAALSLHLFGFETFAAEGTSSWRPIYDLIMRWVNFGIIVFVVYKYARKPLMNFLRGRKENLAQEIKELEDQRADTAAKIKETQNFIEESDVRFADLKERIVQQGEKKKQEIIESAKQQNQMMLNNARRRVEFYMIEAKNTFKAELVDAAINLAMQRLPQEITTADNENFANEYLAGTMTK</sequence>
<evidence type="ECO:0000256" key="5">
    <source>
        <dbReference type="ARBA" id="ARBA00022989"/>
    </source>
</evidence>
<evidence type="ECO:0000256" key="14">
    <source>
        <dbReference type="SAM" id="Coils"/>
    </source>
</evidence>
<evidence type="ECO:0000256" key="7">
    <source>
        <dbReference type="ARBA" id="ARBA00023136"/>
    </source>
</evidence>
<evidence type="ECO:0000256" key="6">
    <source>
        <dbReference type="ARBA" id="ARBA00023065"/>
    </source>
</evidence>
<reference evidence="15 16" key="1">
    <citation type="submission" date="2020-08" db="EMBL/GenBank/DDBJ databases">
        <title>Bridging the membrane lipid divide: bacteria of the FCB group superphylum have the potential to synthesize archaeal ether lipids.</title>
        <authorList>
            <person name="Villanueva L."/>
            <person name="Von Meijenfeldt F.A.B."/>
            <person name="Westbye A.B."/>
            <person name="Yadav S."/>
            <person name="Hopmans E.C."/>
            <person name="Dutilh B.E."/>
            <person name="Sinninghe Damste J.S."/>
        </authorList>
    </citation>
    <scope>NUCLEOTIDE SEQUENCE [LARGE SCALE GENOMIC DNA]</scope>
    <source>
        <strain evidence="15">NIOZ-UU30</strain>
    </source>
</reference>
<evidence type="ECO:0000256" key="12">
    <source>
        <dbReference type="HAMAP-Rule" id="MF_01398"/>
    </source>
</evidence>
<keyword evidence="2 12" id="KW-0138">CF(0)</keyword>
<dbReference type="InterPro" id="IPR002146">
    <property type="entry name" value="ATP_synth_b/b'su_bac/chlpt"/>
</dbReference>
<protein>
    <recommendedName>
        <fullName evidence="12">ATP synthase subunit b</fullName>
    </recommendedName>
    <alternativeName>
        <fullName evidence="12">ATP synthase F(0) sector subunit b</fullName>
    </alternativeName>
    <alternativeName>
        <fullName evidence="12">ATPase subunit I</fullName>
    </alternativeName>
    <alternativeName>
        <fullName evidence="12">F-type ATPase subunit b</fullName>
        <shortName evidence="12">F-ATPase subunit b</shortName>
    </alternativeName>
</protein>
<comment type="function">
    <text evidence="10">Component of the F(0) channel, it forms part of the peripheral stalk, linking F(1) to F(0). The b'-subunit is a diverged and duplicated form of b found in plants and photosynthetic bacteria.</text>
</comment>
<dbReference type="HAMAP" id="MF_01398">
    <property type="entry name" value="ATP_synth_b_bprime"/>
    <property type="match status" value="1"/>
</dbReference>
<evidence type="ECO:0000256" key="9">
    <source>
        <dbReference type="ARBA" id="ARBA00025198"/>
    </source>
</evidence>
<dbReference type="CDD" id="cd06503">
    <property type="entry name" value="ATP-synt_Fo_b"/>
    <property type="match status" value="1"/>
</dbReference>
<keyword evidence="7 12" id="KW-0472">Membrane</keyword>
<dbReference type="GO" id="GO:0045259">
    <property type="term" value="C:proton-transporting ATP synthase complex"/>
    <property type="evidence" value="ECO:0007669"/>
    <property type="project" value="UniProtKB-KW"/>
</dbReference>
<evidence type="ECO:0000313" key="16">
    <source>
        <dbReference type="Proteomes" id="UP000603434"/>
    </source>
</evidence>
<feature type="coiled-coil region" evidence="14">
    <location>
        <begin position="66"/>
        <end position="100"/>
    </location>
</feature>
<gene>
    <name evidence="12" type="primary">atpF</name>
    <name evidence="15" type="ORF">H8E23_10895</name>
</gene>
<evidence type="ECO:0000256" key="10">
    <source>
        <dbReference type="ARBA" id="ARBA00025614"/>
    </source>
</evidence>
<evidence type="ECO:0000256" key="2">
    <source>
        <dbReference type="ARBA" id="ARBA00022547"/>
    </source>
</evidence>
<comment type="similarity">
    <text evidence="12 13">Belongs to the ATPase B chain family.</text>
</comment>